<dbReference type="InterPro" id="IPR036890">
    <property type="entry name" value="HATPase_C_sf"/>
</dbReference>
<dbReference type="InterPro" id="IPR039248">
    <property type="entry name" value="Ptase_RsbX"/>
</dbReference>
<keyword evidence="2" id="KW-0418">Kinase</keyword>
<dbReference type="SMART" id="SM00331">
    <property type="entry name" value="PP2C_SIG"/>
    <property type="match status" value="1"/>
</dbReference>
<dbReference type="GO" id="GO:0004674">
    <property type="term" value="F:protein serine/threonine kinase activity"/>
    <property type="evidence" value="ECO:0007669"/>
    <property type="project" value="UniProtKB-KW"/>
</dbReference>
<reference evidence="2 3" key="1">
    <citation type="submission" date="2016-07" db="EMBL/GenBank/DDBJ databases">
        <title>Draft genome sequence of Prauserella sp. YIM 121212, isolated from alkaline soil.</title>
        <authorList>
            <person name="Ruckert C."/>
            <person name="Albersmeier A."/>
            <person name="Jiang C.-L."/>
            <person name="Jiang Y."/>
            <person name="Kalinowski J."/>
            <person name="Schneider O."/>
            <person name="Winkler A."/>
            <person name="Zotchev S.B."/>
        </authorList>
    </citation>
    <scope>NUCLEOTIDE SEQUENCE [LARGE SCALE GENOMIC DNA]</scope>
    <source>
        <strain evidence="2 3">YIM 121212</strain>
    </source>
</reference>
<evidence type="ECO:0000313" key="2">
    <source>
        <dbReference type="EMBL" id="PXY20613.1"/>
    </source>
</evidence>
<sequence length="332" mass="34266">MRDTVLPVTEPVHVGQARSLATTAARDAGLPSATVDRIAIAASELATNLLKYARGGLFAITRGPLGLDLVAADRGPGLRNVDESMRDGFSTTGSMGTGLGAVRRLADEFDLYSRLGSGTAVLARWLIGTPHWRGVRVGSVLFAAPGESVSGDGWTAVDADGLVTIVLTDGLGHGPAAAAASAAAIGHVAADPGASLPVMLAAMDEDPASSRGSAVALVQLDLARGTLFFSGVGNVTARLLGPGGTRETLVSVPGIVGRRQRRGRRADPLVRPWSADSWLIMHTDGVSERWNAAEWPGLLGHDPATVAGWLLGQHIRWRDDACVLAIAGGEAS</sequence>
<organism evidence="2 3">
    <name type="scientific">Prauserella flavalba</name>
    <dbReference type="NCBI Taxonomy" id="1477506"/>
    <lineage>
        <taxon>Bacteria</taxon>
        <taxon>Bacillati</taxon>
        <taxon>Actinomycetota</taxon>
        <taxon>Actinomycetes</taxon>
        <taxon>Pseudonocardiales</taxon>
        <taxon>Pseudonocardiaceae</taxon>
        <taxon>Prauserella</taxon>
    </lineage>
</organism>
<evidence type="ECO:0000259" key="1">
    <source>
        <dbReference type="SMART" id="SM00331"/>
    </source>
</evidence>
<dbReference type="Gene3D" id="3.60.40.10">
    <property type="entry name" value="PPM-type phosphatase domain"/>
    <property type="match status" value="1"/>
</dbReference>
<dbReference type="CDD" id="cd16934">
    <property type="entry name" value="HATPase_RsbT-like"/>
    <property type="match status" value="1"/>
</dbReference>
<dbReference type="AlphaFoldDB" id="A0A318LII6"/>
<keyword evidence="2" id="KW-0808">Transferase</keyword>
<dbReference type="PANTHER" id="PTHR35801">
    <property type="entry name" value="PHOSPHOSERINE PHOSPHATASE RSBX"/>
    <property type="match status" value="1"/>
</dbReference>
<name>A0A318LII6_9PSEU</name>
<feature type="domain" description="PPM-type phosphatase" evidence="1">
    <location>
        <begin position="135"/>
        <end position="328"/>
    </location>
</feature>
<dbReference type="OrthoDB" id="479131at2"/>
<dbReference type="Pfam" id="PF13581">
    <property type="entry name" value="HATPase_c_2"/>
    <property type="match status" value="1"/>
</dbReference>
<evidence type="ECO:0000313" key="3">
    <source>
        <dbReference type="Proteomes" id="UP000247892"/>
    </source>
</evidence>
<comment type="caution">
    <text evidence="2">The sequence shown here is derived from an EMBL/GenBank/DDBJ whole genome shotgun (WGS) entry which is preliminary data.</text>
</comment>
<dbReference type="InterPro" id="IPR036457">
    <property type="entry name" value="PPM-type-like_dom_sf"/>
</dbReference>
<dbReference type="PANTHER" id="PTHR35801:SF1">
    <property type="entry name" value="PHOSPHOSERINE PHOSPHATASE RSBX"/>
    <property type="match status" value="1"/>
</dbReference>
<dbReference type="InterPro" id="IPR003594">
    <property type="entry name" value="HATPase_dom"/>
</dbReference>
<dbReference type="Gene3D" id="3.30.565.10">
    <property type="entry name" value="Histidine kinase-like ATPase, C-terminal domain"/>
    <property type="match status" value="1"/>
</dbReference>
<keyword evidence="3" id="KW-1185">Reference proteome</keyword>
<accession>A0A318LII6</accession>
<dbReference type="EMBL" id="MASU01000016">
    <property type="protein sequence ID" value="PXY20613.1"/>
    <property type="molecule type" value="Genomic_DNA"/>
</dbReference>
<proteinExistence type="predicted"/>
<dbReference type="Pfam" id="PF07228">
    <property type="entry name" value="SpoIIE"/>
    <property type="match status" value="1"/>
</dbReference>
<protein>
    <submittedName>
        <fullName evidence="2">Serine/threonine protein kinase</fullName>
    </submittedName>
</protein>
<dbReference type="Proteomes" id="UP000247892">
    <property type="component" value="Unassembled WGS sequence"/>
</dbReference>
<gene>
    <name evidence="2" type="ORF">BA062_32910</name>
</gene>
<dbReference type="SUPFAM" id="SSF55874">
    <property type="entry name" value="ATPase domain of HSP90 chaperone/DNA topoisomerase II/histidine kinase"/>
    <property type="match status" value="1"/>
</dbReference>
<dbReference type="RefSeq" id="WP_110343127.1">
    <property type="nucleotide sequence ID" value="NZ_MASU01000016.1"/>
</dbReference>
<keyword evidence="2" id="KW-0723">Serine/threonine-protein kinase</keyword>
<dbReference type="InterPro" id="IPR001932">
    <property type="entry name" value="PPM-type_phosphatase-like_dom"/>
</dbReference>
<dbReference type="SUPFAM" id="SSF81606">
    <property type="entry name" value="PP2C-like"/>
    <property type="match status" value="1"/>
</dbReference>